<dbReference type="InterPro" id="IPR029058">
    <property type="entry name" value="AB_hydrolase_fold"/>
</dbReference>
<feature type="domain" description="Phospholipase/carboxylesterase/thioesterase" evidence="3">
    <location>
        <begin position="66"/>
        <end position="207"/>
    </location>
</feature>
<dbReference type="GO" id="GO:0016787">
    <property type="term" value="F:hydrolase activity"/>
    <property type="evidence" value="ECO:0007669"/>
    <property type="project" value="UniProtKB-KW"/>
</dbReference>
<evidence type="ECO:0000256" key="2">
    <source>
        <dbReference type="ARBA" id="ARBA00022801"/>
    </source>
</evidence>
<evidence type="ECO:0000256" key="1">
    <source>
        <dbReference type="ARBA" id="ARBA00006499"/>
    </source>
</evidence>
<organism evidence="4 5">
    <name type="scientific">Jeotgalibacillus soli</name>
    <dbReference type="NCBI Taxonomy" id="889306"/>
    <lineage>
        <taxon>Bacteria</taxon>
        <taxon>Bacillati</taxon>
        <taxon>Bacillota</taxon>
        <taxon>Bacilli</taxon>
        <taxon>Bacillales</taxon>
        <taxon>Caryophanaceae</taxon>
        <taxon>Jeotgalibacillus</taxon>
    </lineage>
</organism>
<dbReference type="InterPro" id="IPR003140">
    <property type="entry name" value="PLipase/COase/thioEstase"/>
</dbReference>
<reference evidence="4 5" key="1">
    <citation type="submission" date="2015-01" db="EMBL/GenBank/DDBJ databases">
        <title>Genome sequencing of Jeotgalibacillus soli.</title>
        <authorList>
            <person name="Goh K.M."/>
            <person name="Chan K.-G."/>
            <person name="Yaakop A.S."/>
            <person name="Ee R."/>
            <person name="Gan H.M."/>
            <person name="Chan C.S."/>
        </authorList>
    </citation>
    <scope>NUCLEOTIDE SEQUENCE [LARGE SCALE GENOMIC DNA]</scope>
    <source>
        <strain evidence="4 5">P9</strain>
    </source>
</reference>
<dbReference type="InterPro" id="IPR050565">
    <property type="entry name" value="LYPA1-2/EST-like"/>
</dbReference>
<protein>
    <submittedName>
        <fullName evidence="4">Esterase</fullName>
    </submittedName>
</protein>
<dbReference type="Proteomes" id="UP000031938">
    <property type="component" value="Unassembled WGS sequence"/>
</dbReference>
<name>A0A0C2RZG1_9BACL</name>
<dbReference type="PANTHER" id="PTHR10655">
    <property type="entry name" value="LYSOPHOSPHOLIPASE-RELATED"/>
    <property type="match status" value="1"/>
</dbReference>
<evidence type="ECO:0000259" key="3">
    <source>
        <dbReference type="Pfam" id="PF02230"/>
    </source>
</evidence>
<dbReference type="PANTHER" id="PTHR10655:SF17">
    <property type="entry name" value="LYSOPHOSPHOLIPASE-LIKE PROTEIN 1"/>
    <property type="match status" value="1"/>
</dbReference>
<proteinExistence type="inferred from homology"/>
<sequence>MKSPLSYKIVLPAKMEEGKKYPVIYAMHGKGSNEDDMLGLTQELKDQFILIAVRGSLPEGFGYAHFTIKGIGNPDRASFDQSVELLQSFIQYTGETYPIDQQHQYLFGFSQGAILAMTLALTMGNQLKGIVALNGYIPGFVKDEYLIQSIEDVSIYISHGEFDPIFPLTFGQDNYEFFKARSQNVRFTSYSAGHEVSRENYEDFINWLLEDAAN</sequence>
<evidence type="ECO:0000313" key="4">
    <source>
        <dbReference type="EMBL" id="KIL47194.1"/>
    </source>
</evidence>
<dbReference type="SUPFAM" id="SSF53474">
    <property type="entry name" value="alpha/beta-Hydrolases"/>
    <property type="match status" value="1"/>
</dbReference>
<evidence type="ECO:0000313" key="5">
    <source>
        <dbReference type="Proteomes" id="UP000031938"/>
    </source>
</evidence>
<dbReference type="RefSeq" id="WP_041087996.1">
    <property type="nucleotide sequence ID" value="NZ_JXRP01000014.1"/>
</dbReference>
<accession>A0A0C2RZG1</accession>
<comment type="similarity">
    <text evidence="1">Belongs to the AB hydrolase superfamily. AB hydrolase 2 family.</text>
</comment>
<dbReference type="STRING" id="889306.KP78_17670"/>
<dbReference type="Gene3D" id="3.40.50.1820">
    <property type="entry name" value="alpha/beta hydrolase"/>
    <property type="match status" value="1"/>
</dbReference>
<dbReference type="PATRIC" id="fig|889306.3.peg.1779"/>
<gene>
    <name evidence="4" type="ORF">KP78_17670</name>
</gene>
<comment type="caution">
    <text evidence="4">The sequence shown here is derived from an EMBL/GenBank/DDBJ whole genome shotgun (WGS) entry which is preliminary data.</text>
</comment>
<dbReference type="EMBL" id="JXRP01000014">
    <property type="protein sequence ID" value="KIL47194.1"/>
    <property type="molecule type" value="Genomic_DNA"/>
</dbReference>
<keyword evidence="2" id="KW-0378">Hydrolase</keyword>
<dbReference type="AlphaFoldDB" id="A0A0C2RZG1"/>
<keyword evidence="5" id="KW-1185">Reference proteome</keyword>
<dbReference type="Pfam" id="PF02230">
    <property type="entry name" value="Abhydrolase_2"/>
    <property type="match status" value="1"/>
</dbReference>
<dbReference type="OrthoDB" id="9795555at2"/>